<evidence type="ECO:0000313" key="1">
    <source>
        <dbReference type="EMBL" id="ACO65017.1"/>
    </source>
</evidence>
<dbReference type="EMBL" id="CP001328">
    <property type="protein sequence ID" value="ACO65017.1"/>
    <property type="molecule type" value="Genomic_DNA"/>
</dbReference>
<keyword evidence="2" id="KW-1185">Reference proteome</keyword>
<proteinExistence type="predicted"/>
<organism evidence="1 2">
    <name type="scientific">Micromonas commoda (strain RCC299 / NOUM17 / CCMP2709)</name>
    <name type="common">Picoplanktonic green alga</name>
    <dbReference type="NCBI Taxonomy" id="296587"/>
    <lineage>
        <taxon>Eukaryota</taxon>
        <taxon>Viridiplantae</taxon>
        <taxon>Chlorophyta</taxon>
        <taxon>Mamiellophyceae</taxon>
        <taxon>Mamiellales</taxon>
        <taxon>Mamiellaceae</taxon>
        <taxon>Micromonas</taxon>
    </lineage>
</organism>
<accession>C1EBE4</accession>
<gene>
    <name evidence="1" type="ORF">MICPUN_108705</name>
</gene>
<protein>
    <submittedName>
        <fullName evidence="1">Uncharacterized protein</fullName>
    </submittedName>
</protein>
<evidence type="ECO:0000313" key="2">
    <source>
        <dbReference type="Proteomes" id="UP000002009"/>
    </source>
</evidence>
<reference evidence="1 2" key="1">
    <citation type="journal article" date="2009" name="Science">
        <title>Green evolution and dynamic adaptations revealed by genomes of the marine picoeukaryotes Micromonas.</title>
        <authorList>
            <person name="Worden A.Z."/>
            <person name="Lee J.H."/>
            <person name="Mock T."/>
            <person name="Rouze P."/>
            <person name="Simmons M.P."/>
            <person name="Aerts A.L."/>
            <person name="Allen A.E."/>
            <person name="Cuvelier M.L."/>
            <person name="Derelle E."/>
            <person name="Everett M.V."/>
            <person name="Foulon E."/>
            <person name="Grimwood J."/>
            <person name="Gundlach H."/>
            <person name="Henrissat B."/>
            <person name="Napoli C."/>
            <person name="McDonald S.M."/>
            <person name="Parker M.S."/>
            <person name="Rombauts S."/>
            <person name="Salamov A."/>
            <person name="Von Dassow P."/>
            <person name="Badger J.H."/>
            <person name="Coutinho P.M."/>
            <person name="Demir E."/>
            <person name="Dubchak I."/>
            <person name="Gentemann C."/>
            <person name="Eikrem W."/>
            <person name="Gready J.E."/>
            <person name="John U."/>
            <person name="Lanier W."/>
            <person name="Lindquist E.A."/>
            <person name="Lucas S."/>
            <person name="Mayer K.F."/>
            <person name="Moreau H."/>
            <person name="Not F."/>
            <person name="Otillar R."/>
            <person name="Panaud O."/>
            <person name="Pangilinan J."/>
            <person name="Paulsen I."/>
            <person name="Piegu B."/>
            <person name="Poliakov A."/>
            <person name="Robbens S."/>
            <person name="Schmutz J."/>
            <person name="Toulza E."/>
            <person name="Wyss T."/>
            <person name="Zelensky A."/>
            <person name="Zhou K."/>
            <person name="Armbrust E.V."/>
            <person name="Bhattacharya D."/>
            <person name="Goodenough U.W."/>
            <person name="Van de Peer Y."/>
            <person name="Grigoriev I.V."/>
        </authorList>
    </citation>
    <scope>NUCLEOTIDE SEQUENCE [LARGE SCALE GENOMIC DNA]</scope>
    <source>
        <strain evidence="2">RCC299 / NOUM17</strain>
    </source>
</reference>
<dbReference type="RefSeq" id="XP_002503759.1">
    <property type="nucleotide sequence ID" value="XM_002503713.1"/>
</dbReference>
<dbReference type="KEGG" id="mis:MICPUN_108705"/>
<dbReference type="GeneID" id="8245400"/>
<sequence length="133" mass="15177">MPELPARDDDDACAVRDDAQLCAARLLGSRTENERLKTQPSSAQRDVAELETRLAEAIAFGEQLRRDVDEQEREKSVWKHSSERWYDAYQREREARASCETKAKKSSWTRPLRDTTALARRALGHVARYGGDA</sequence>
<dbReference type="AlphaFoldDB" id="C1EBE4"/>
<dbReference type="InParanoid" id="C1EBE4"/>
<name>C1EBE4_MICCC</name>
<dbReference type="Proteomes" id="UP000002009">
    <property type="component" value="Chromosome 7"/>
</dbReference>